<gene>
    <name evidence="1" type="ORF">AK812_SmicGene26471</name>
</gene>
<dbReference type="PROSITE" id="PS51257">
    <property type="entry name" value="PROKAR_LIPOPROTEIN"/>
    <property type="match status" value="1"/>
</dbReference>
<comment type="caution">
    <text evidence="1">The sequence shown here is derived from an EMBL/GenBank/DDBJ whole genome shotgun (WGS) entry which is preliminary data.</text>
</comment>
<sequence>MSPRWPRGGRSVDACLSGGRSVGLLGWSVGSACSVVTDKDFEKHGAFLPIGDCSVWVSRSRVSYDDVDGIQLDEKESWEGIKTEVTALDSLQVGVLRSRAEIDQYQKEHPGCQVIKSRWVLTQKAFCPRPVSRIMVDLGLRPSPLEPTLFSGWVELDKVWVYIIALAYVDDLLVVSSEQSGVEYVHQSLAALLKVKVTGKLADGQLEFLGRLIRLDGHNIALGVKPEYVRSVFSAFGWTDKDLEKVKPTSTSPDIRALYDAEDPESPSKKPFTPGDKLRRERCMRFFRVETGRACSAISVDPAVRAAFAFSTELVHLKAFARDLVVEHTCSNPAFADQLAASLWETLGAAEFFTSVLDILPHTQGVLVVAYASRNFPTWVEEIERELSTPLLSLVQPGQLTLAFLL</sequence>
<dbReference type="AlphaFoldDB" id="A0A1Q9D9H0"/>
<organism evidence="1 2">
    <name type="scientific">Symbiodinium microadriaticum</name>
    <name type="common">Dinoflagellate</name>
    <name type="synonym">Zooxanthella microadriatica</name>
    <dbReference type="NCBI Taxonomy" id="2951"/>
    <lineage>
        <taxon>Eukaryota</taxon>
        <taxon>Sar</taxon>
        <taxon>Alveolata</taxon>
        <taxon>Dinophyceae</taxon>
        <taxon>Suessiales</taxon>
        <taxon>Symbiodiniaceae</taxon>
        <taxon>Symbiodinium</taxon>
    </lineage>
</organism>
<proteinExistence type="predicted"/>
<name>A0A1Q9D9H0_SYMMI</name>
<dbReference type="EMBL" id="LSRX01000649">
    <property type="protein sequence ID" value="OLP91790.1"/>
    <property type="molecule type" value="Genomic_DNA"/>
</dbReference>
<dbReference type="OrthoDB" id="10379692at2759"/>
<accession>A0A1Q9D9H0</accession>
<reference evidence="1 2" key="1">
    <citation type="submission" date="2016-02" db="EMBL/GenBank/DDBJ databases">
        <title>Genome analysis of coral dinoflagellate symbionts highlights evolutionary adaptations to a symbiotic lifestyle.</title>
        <authorList>
            <person name="Aranda M."/>
            <person name="Li Y."/>
            <person name="Liew Y.J."/>
            <person name="Baumgarten S."/>
            <person name="Simakov O."/>
            <person name="Wilson M."/>
            <person name="Piel J."/>
            <person name="Ashoor H."/>
            <person name="Bougouffa S."/>
            <person name="Bajic V.B."/>
            <person name="Ryu T."/>
            <person name="Ravasi T."/>
            <person name="Bayer T."/>
            <person name="Micklem G."/>
            <person name="Kim H."/>
            <person name="Bhak J."/>
            <person name="Lajeunesse T.C."/>
            <person name="Voolstra C.R."/>
        </authorList>
    </citation>
    <scope>NUCLEOTIDE SEQUENCE [LARGE SCALE GENOMIC DNA]</scope>
    <source>
        <strain evidence="1 2">CCMP2467</strain>
    </source>
</reference>
<dbReference type="Proteomes" id="UP000186817">
    <property type="component" value="Unassembled WGS sequence"/>
</dbReference>
<evidence type="ECO:0008006" key="3">
    <source>
        <dbReference type="Google" id="ProtNLM"/>
    </source>
</evidence>
<keyword evidence="2" id="KW-1185">Reference proteome</keyword>
<evidence type="ECO:0000313" key="1">
    <source>
        <dbReference type="EMBL" id="OLP91790.1"/>
    </source>
</evidence>
<protein>
    <recommendedName>
        <fullName evidence="3">Reverse transcriptase Ty1/copia-type domain-containing protein</fullName>
    </recommendedName>
</protein>
<evidence type="ECO:0000313" key="2">
    <source>
        <dbReference type="Proteomes" id="UP000186817"/>
    </source>
</evidence>